<dbReference type="PANTHER" id="PTHR11618">
    <property type="entry name" value="TRANSCRIPTION INITIATION FACTOR IIB-RELATED"/>
    <property type="match status" value="1"/>
</dbReference>
<evidence type="ECO:0000256" key="12">
    <source>
        <dbReference type="SAM" id="MobiDB-lite"/>
    </source>
</evidence>
<dbReference type="FunFam" id="1.10.472.170:FF:000001">
    <property type="entry name" value="Transcription initiation factor IIB"/>
    <property type="match status" value="1"/>
</dbReference>
<keyword evidence="6 10" id="KW-0862">Zinc</keyword>
<dbReference type="InterPro" id="IPR013137">
    <property type="entry name" value="Znf_TFIIB"/>
</dbReference>
<keyword evidence="15" id="KW-1185">Reference proteome</keyword>
<dbReference type="PROSITE" id="PS51134">
    <property type="entry name" value="ZF_TFIIB"/>
    <property type="match status" value="1"/>
</dbReference>
<proteinExistence type="inferred from homology"/>
<dbReference type="PRINTS" id="PR00685">
    <property type="entry name" value="TIFACTORIIB"/>
</dbReference>
<dbReference type="EMBL" id="LHXR01000018">
    <property type="protein sequence ID" value="KXA97865.1"/>
    <property type="molecule type" value="Genomic_DNA"/>
</dbReference>
<feature type="region of interest" description="Disordered" evidence="12">
    <location>
        <begin position="75"/>
        <end position="120"/>
    </location>
</feature>
<protein>
    <recommendedName>
        <fullName evidence="2 10">Transcription initiation factor IIB</fullName>
        <shortName evidence="10">TFIIB</shortName>
    </recommendedName>
</protein>
<evidence type="ECO:0000256" key="9">
    <source>
        <dbReference type="ARBA" id="ARBA00053882"/>
    </source>
</evidence>
<evidence type="ECO:0000256" key="11">
    <source>
        <dbReference type="PROSITE-ProRule" id="PRU00469"/>
    </source>
</evidence>
<comment type="similarity">
    <text evidence="1 10">Belongs to the TFIIB family.</text>
</comment>
<evidence type="ECO:0000313" key="14">
    <source>
        <dbReference type="EMBL" id="KXA97865.1"/>
    </source>
</evidence>
<dbReference type="InterPro" id="IPR036915">
    <property type="entry name" value="Cyclin-like_sf"/>
</dbReference>
<feature type="compositionally biased region" description="Basic and acidic residues" evidence="12">
    <location>
        <begin position="75"/>
        <end position="89"/>
    </location>
</feature>
<keyword evidence="14" id="KW-0396">Initiation factor</keyword>
<dbReference type="SUPFAM" id="SSF57783">
    <property type="entry name" value="Zinc beta-ribbon"/>
    <property type="match status" value="1"/>
</dbReference>
<evidence type="ECO:0000256" key="3">
    <source>
        <dbReference type="ARBA" id="ARBA00022723"/>
    </source>
</evidence>
<dbReference type="GO" id="GO:0097550">
    <property type="term" value="C:transcription preinitiation complex"/>
    <property type="evidence" value="ECO:0007669"/>
    <property type="project" value="TreeGrafter"/>
</dbReference>
<dbReference type="InterPro" id="IPR013763">
    <property type="entry name" value="Cyclin-like_dom"/>
</dbReference>
<comment type="caution">
    <text evidence="14">The sequence shown here is derived from an EMBL/GenBank/DDBJ whole genome shotgun (WGS) entry which is preliminary data.</text>
</comment>
<dbReference type="FunFam" id="1.10.472.10:FF:000023">
    <property type="entry name" value="Transcription initiation factor IIB"/>
    <property type="match status" value="1"/>
</dbReference>
<feature type="binding site" evidence="10">
    <location>
        <position position="61"/>
    </location>
    <ligand>
        <name>Zn(2+)</name>
        <dbReference type="ChEBI" id="CHEBI:29105"/>
    </ligand>
</feature>
<dbReference type="InterPro" id="IPR023484">
    <property type="entry name" value="TFIIB_arc"/>
</dbReference>
<keyword evidence="5 11" id="KW-0863">Zinc-finger</keyword>
<dbReference type="PATRIC" id="fig|1698267.3.peg.671"/>
<dbReference type="InterPro" id="IPR000812">
    <property type="entry name" value="TFIIB"/>
</dbReference>
<feature type="domain" description="TFIIB-type" evidence="13">
    <location>
        <begin position="35"/>
        <end position="66"/>
    </location>
</feature>
<evidence type="ECO:0000256" key="7">
    <source>
        <dbReference type="ARBA" id="ARBA00023015"/>
    </source>
</evidence>
<evidence type="ECO:0000256" key="6">
    <source>
        <dbReference type="ARBA" id="ARBA00022833"/>
    </source>
</evidence>
<feature type="compositionally biased region" description="Basic and acidic residues" evidence="12">
    <location>
        <begin position="97"/>
        <end position="120"/>
    </location>
</feature>
<evidence type="ECO:0000256" key="10">
    <source>
        <dbReference type="HAMAP-Rule" id="MF_00383"/>
    </source>
</evidence>
<dbReference type="InterPro" id="IPR023486">
    <property type="entry name" value="TFIIB_CS"/>
</dbReference>
<evidence type="ECO:0000256" key="5">
    <source>
        <dbReference type="ARBA" id="ARBA00022771"/>
    </source>
</evidence>
<evidence type="ECO:0000256" key="2">
    <source>
        <dbReference type="ARBA" id="ARBA00013932"/>
    </source>
</evidence>
<keyword evidence="7 10" id="KW-0805">Transcription regulation</keyword>
<dbReference type="Gene3D" id="1.10.472.10">
    <property type="entry name" value="Cyclin-like"/>
    <property type="match status" value="1"/>
</dbReference>
<dbReference type="SMART" id="SM00385">
    <property type="entry name" value="CYCLIN"/>
    <property type="match status" value="2"/>
</dbReference>
<dbReference type="CDD" id="cd20549">
    <property type="entry name" value="CYCLIN_TFIIB_archaea_like_rpt1"/>
    <property type="match status" value="1"/>
</dbReference>
<dbReference type="NCBIfam" id="NF001658">
    <property type="entry name" value="PRK00423.1"/>
    <property type="match status" value="1"/>
</dbReference>
<evidence type="ECO:0000256" key="1">
    <source>
        <dbReference type="ARBA" id="ARBA00010857"/>
    </source>
</evidence>
<feature type="repeat" description="1" evidence="10">
    <location>
        <begin position="152"/>
        <end position="235"/>
    </location>
</feature>
<dbReference type="Proteomes" id="UP000070463">
    <property type="component" value="Unassembled WGS sequence"/>
</dbReference>
<evidence type="ECO:0000313" key="15">
    <source>
        <dbReference type="Proteomes" id="UP000070463"/>
    </source>
</evidence>
<sequence length="336" mass="37869">MPIFTMRKITNREEQVIKTLMTGTHPSKEKKSRRPEFECPSCGNNVTVRDYQQSKIICESCGRVLKGEIKDRGPEWRAFDQEGREEKSRAGPPSTETIHDKGLSTQIDYRDRDAKGNKLSSEKRSKIYRLRKWHKRTRISGSTERNLAFAFSEMNRMGSQLSLPTNVQEIASKIYRGAVQEGLIRGRSIEGCCSAALYAACREAEVPRTLEEVAEASRVDKREIGRSYRFIARELDIDLPPADPARYVARFGSQLNISGEAKVEAMEIIGKAQEERLTSGKSPSGTAAAAIYIATLKCGERRTQREVANAADVTEVTVRNRYSELAEELNEEIEVQ</sequence>
<keyword evidence="4 10" id="KW-0677">Repeat</keyword>
<dbReference type="SUPFAM" id="SSF47954">
    <property type="entry name" value="Cyclin-like"/>
    <property type="match status" value="2"/>
</dbReference>
<accession>A0A133UUH8</accession>
<dbReference type="GO" id="GO:0017025">
    <property type="term" value="F:TBP-class protein binding"/>
    <property type="evidence" value="ECO:0007669"/>
    <property type="project" value="InterPro"/>
</dbReference>
<evidence type="ECO:0000256" key="8">
    <source>
        <dbReference type="ARBA" id="ARBA00023163"/>
    </source>
</evidence>
<organism evidence="14 15">
    <name type="scientific">candidate division MSBL1 archaeon SCGC-AAA259I09</name>
    <dbReference type="NCBI Taxonomy" id="1698267"/>
    <lineage>
        <taxon>Archaea</taxon>
        <taxon>Methanobacteriati</taxon>
        <taxon>Methanobacteriota</taxon>
        <taxon>candidate division MSBL1</taxon>
    </lineage>
</organism>
<gene>
    <name evidence="10 14" type="primary">tfb</name>
    <name evidence="14" type="ORF">AKJ37_02235</name>
</gene>
<comment type="function">
    <text evidence="9 10">Stabilizes TBP binding to an archaeal box-A promoter. Also responsible for recruiting RNA polymerase II to the pre-initiation complex (DNA-TBP-TFIIB).</text>
</comment>
<dbReference type="Pfam" id="PF00382">
    <property type="entry name" value="TFIIB"/>
    <property type="match status" value="2"/>
</dbReference>
<dbReference type="GO" id="GO:0003700">
    <property type="term" value="F:DNA-binding transcription factor activity"/>
    <property type="evidence" value="ECO:0007669"/>
    <property type="project" value="UniProtKB-UniRule"/>
</dbReference>
<evidence type="ECO:0000256" key="4">
    <source>
        <dbReference type="ARBA" id="ARBA00022737"/>
    </source>
</evidence>
<keyword evidence="14" id="KW-0648">Protein biosynthesis</keyword>
<dbReference type="InterPro" id="IPR013150">
    <property type="entry name" value="TFIIB_cyclin"/>
</dbReference>
<dbReference type="GO" id="GO:0008270">
    <property type="term" value="F:zinc ion binding"/>
    <property type="evidence" value="ECO:0007669"/>
    <property type="project" value="UniProtKB-UniRule"/>
</dbReference>
<feature type="binding site" evidence="10">
    <location>
        <position position="42"/>
    </location>
    <ligand>
        <name>Zn(2+)</name>
        <dbReference type="ChEBI" id="CHEBI:29105"/>
    </ligand>
</feature>
<dbReference type="Pfam" id="PF08271">
    <property type="entry name" value="Zn_Ribbon_TF"/>
    <property type="match status" value="1"/>
</dbReference>
<feature type="repeat" description="2" evidence="10">
    <location>
        <begin position="246"/>
        <end position="327"/>
    </location>
</feature>
<evidence type="ECO:0000259" key="13">
    <source>
        <dbReference type="PROSITE" id="PS51134"/>
    </source>
</evidence>
<reference evidence="14 15" key="1">
    <citation type="journal article" date="2016" name="Sci. Rep.">
        <title>Metabolic traits of an uncultured archaeal lineage -MSBL1- from brine pools of the Red Sea.</title>
        <authorList>
            <person name="Mwirichia R."/>
            <person name="Alam I."/>
            <person name="Rashid M."/>
            <person name="Vinu M."/>
            <person name="Ba-Alawi W."/>
            <person name="Anthony Kamau A."/>
            <person name="Kamanda Ngugi D."/>
            <person name="Goker M."/>
            <person name="Klenk H.P."/>
            <person name="Bajic V."/>
            <person name="Stingl U."/>
        </authorList>
    </citation>
    <scope>NUCLEOTIDE SEQUENCE [LARGE SCALE GENOMIC DNA]</scope>
    <source>
        <strain evidence="14">SCGC-AAA259I09</strain>
    </source>
</reference>
<keyword evidence="8 10" id="KW-0804">Transcription</keyword>
<keyword evidence="3 10" id="KW-0479">Metal-binding</keyword>
<dbReference type="GO" id="GO:0003743">
    <property type="term" value="F:translation initiation factor activity"/>
    <property type="evidence" value="ECO:0007669"/>
    <property type="project" value="UniProtKB-KW"/>
</dbReference>
<dbReference type="PROSITE" id="PS00782">
    <property type="entry name" value="TFIIB"/>
    <property type="match status" value="1"/>
</dbReference>
<feature type="binding site" evidence="10">
    <location>
        <position position="39"/>
    </location>
    <ligand>
        <name>Zn(2+)</name>
        <dbReference type="ChEBI" id="CHEBI:29105"/>
    </ligand>
</feature>
<dbReference type="AlphaFoldDB" id="A0A133UUH8"/>
<dbReference type="PANTHER" id="PTHR11618:SF13">
    <property type="entry name" value="TRANSCRIPTION INITIATION FACTOR IIB"/>
    <property type="match status" value="1"/>
</dbReference>
<dbReference type="GO" id="GO:0070897">
    <property type="term" value="P:transcription preinitiation complex assembly"/>
    <property type="evidence" value="ECO:0007669"/>
    <property type="project" value="InterPro"/>
</dbReference>
<dbReference type="CDD" id="cd20550">
    <property type="entry name" value="CYCLIN_TFIIB_archaea_like_rpt2"/>
    <property type="match status" value="1"/>
</dbReference>
<dbReference type="HAMAP" id="MF_00383">
    <property type="entry name" value="TF2B_arch"/>
    <property type="match status" value="1"/>
</dbReference>
<name>A0A133UUH8_9EURY</name>
<feature type="binding site" evidence="10">
    <location>
        <position position="58"/>
    </location>
    <ligand>
        <name>Zn(2+)</name>
        <dbReference type="ChEBI" id="CHEBI:29105"/>
    </ligand>
</feature>
<dbReference type="Gene3D" id="1.10.472.170">
    <property type="match status" value="1"/>
</dbReference>